<name>A0A6G1IYE7_9PLEO</name>
<evidence type="ECO:0000256" key="1">
    <source>
        <dbReference type="SAM" id="MobiDB-lite"/>
    </source>
</evidence>
<dbReference type="AlphaFoldDB" id="A0A6G1IYE7"/>
<evidence type="ECO:0000313" key="3">
    <source>
        <dbReference type="Proteomes" id="UP000799291"/>
    </source>
</evidence>
<feature type="compositionally biased region" description="Basic residues" evidence="1">
    <location>
        <begin position="142"/>
        <end position="152"/>
    </location>
</feature>
<evidence type="ECO:0000313" key="2">
    <source>
        <dbReference type="EMBL" id="KAF2683286.1"/>
    </source>
</evidence>
<organism evidence="2 3">
    <name type="scientific">Lentithecium fluviatile CBS 122367</name>
    <dbReference type="NCBI Taxonomy" id="1168545"/>
    <lineage>
        <taxon>Eukaryota</taxon>
        <taxon>Fungi</taxon>
        <taxon>Dikarya</taxon>
        <taxon>Ascomycota</taxon>
        <taxon>Pezizomycotina</taxon>
        <taxon>Dothideomycetes</taxon>
        <taxon>Pleosporomycetidae</taxon>
        <taxon>Pleosporales</taxon>
        <taxon>Massarineae</taxon>
        <taxon>Lentitheciaceae</taxon>
        <taxon>Lentithecium</taxon>
    </lineage>
</organism>
<keyword evidence="3" id="KW-1185">Reference proteome</keyword>
<accession>A0A6G1IYE7</accession>
<feature type="region of interest" description="Disordered" evidence="1">
    <location>
        <begin position="1"/>
        <end position="71"/>
    </location>
</feature>
<dbReference type="EMBL" id="MU005584">
    <property type="protein sequence ID" value="KAF2683286.1"/>
    <property type="molecule type" value="Genomic_DNA"/>
</dbReference>
<protein>
    <submittedName>
        <fullName evidence="2">Uncharacterized protein</fullName>
    </submittedName>
</protein>
<gene>
    <name evidence="2" type="ORF">K458DRAFT_44516</name>
</gene>
<feature type="region of interest" description="Disordered" evidence="1">
    <location>
        <begin position="134"/>
        <end position="155"/>
    </location>
</feature>
<feature type="compositionally biased region" description="Acidic residues" evidence="1">
    <location>
        <begin position="34"/>
        <end position="55"/>
    </location>
</feature>
<dbReference type="Proteomes" id="UP000799291">
    <property type="component" value="Unassembled WGS sequence"/>
</dbReference>
<reference evidence="2" key="1">
    <citation type="journal article" date="2020" name="Stud. Mycol.">
        <title>101 Dothideomycetes genomes: a test case for predicting lifestyles and emergence of pathogens.</title>
        <authorList>
            <person name="Haridas S."/>
            <person name="Albert R."/>
            <person name="Binder M."/>
            <person name="Bloem J."/>
            <person name="Labutti K."/>
            <person name="Salamov A."/>
            <person name="Andreopoulos B."/>
            <person name="Baker S."/>
            <person name="Barry K."/>
            <person name="Bills G."/>
            <person name="Bluhm B."/>
            <person name="Cannon C."/>
            <person name="Castanera R."/>
            <person name="Culley D."/>
            <person name="Daum C."/>
            <person name="Ezra D."/>
            <person name="Gonzalez J."/>
            <person name="Henrissat B."/>
            <person name="Kuo A."/>
            <person name="Liang C."/>
            <person name="Lipzen A."/>
            <person name="Lutzoni F."/>
            <person name="Magnuson J."/>
            <person name="Mondo S."/>
            <person name="Nolan M."/>
            <person name="Ohm R."/>
            <person name="Pangilinan J."/>
            <person name="Park H.-J."/>
            <person name="Ramirez L."/>
            <person name="Alfaro M."/>
            <person name="Sun H."/>
            <person name="Tritt A."/>
            <person name="Yoshinaga Y."/>
            <person name="Zwiers L.-H."/>
            <person name="Turgeon B."/>
            <person name="Goodwin S."/>
            <person name="Spatafora J."/>
            <person name="Crous P."/>
            <person name="Grigoriev I."/>
        </authorList>
    </citation>
    <scope>NUCLEOTIDE SEQUENCE</scope>
    <source>
        <strain evidence="2">CBS 122367</strain>
    </source>
</reference>
<sequence length="203" mass="22543">MQRFSRLKATAVVPSPAKPDRRSAVEEQYGSSEYDMEESVSEDEAAENEEADEGDKENVQPPTSLGGPPNMMGIVDDFSVEGYGWKTTDAGCMYALSHLPPSCPRCSGSPIHLRRPPQHDRPGYFQAPYPPQLPPHQTSHQSCRHQLPHTHGPHCTIPRRPLHSNAAVHRVLACRLLAARGFRPPRSVRRQGNSAVWEEGSDH</sequence>
<proteinExistence type="predicted"/>